<reference evidence="4" key="1">
    <citation type="journal article" date="2020" name="Stud. Mycol.">
        <title>101 Dothideomycetes genomes: a test case for predicting lifestyles and emergence of pathogens.</title>
        <authorList>
            <person name="Haridas S."/>
            <person name="Albert R."/>
            <person name="Binder M."/>
            <person name="Bloem J."/>
            <person name="Labutti K."/>
            <person name="Salamov A."/>
            <person name="Andreopoulos B."/>
            <person name="Baker S."/>
            <person name="Barry K."/>
            <person name="Bills G."/>
            <person name="Bluhm B."/>
            <person name="Cannon C."/>
            <person name="Castanera R."/>
            <person name="Culley D."/>
            <person name="Daum C."/>
            <person name="Ezra D."/>
            <person name="Gonzalez J."/>
            <person name="Henrissat B."/>
            <person name="Kuo A."/>
            <person name="Liang C."/>
            <person name="Lipzen A."/>
            <person name="Lutzoni F."/>
            <person name="Magnuson J."/>
            <person name="Mondo S."/>
            <person name="Nolan M."/>
            <person name="Ohm R."/>
            <person name="Pangilinan J."/>
            <person name="Park H.-J."/>
            <person name="Ramirez L."/>
            <person name="Alfaro M."/>
            <person name="Sun H."/>
            <person name="Tritt A."/>
            <person name="Yoshinaga Y."/>
            <person name="Zwiers L.-H."/>
            <person name="Turgeon B."/>
            <person name="Goodwin S."/>
            <person name="Spatafora J."/>
            <person name="Crous P."/>
            <person name="Grigoriev I."/>
        </authorList>
    </citation>
    <scope>NUCLEOTIDE SEQUENCE</scope>
    <source>
        <strain evidence="4">CBS 116435</strain>
    </source>
</reference>
<dbReference type="Gene3D" id="3.10.110.10">
    <property type="entry name" value="Ubiquitin Conjugating Enzyme"/>
    <property type="match status" value="1"/>
</dbReference>
<feature type="compositionally biased region" description="Basic and acidic residues" evidence="2">
    <location>
        <begin position="588"/>
        <end position="620"/>
    </location>
</feature>
<comment type="caution">
    <text evidence="4">The sequence shown here is derived from an EMBL/GenBank/DDBJ whole genome shotgun (WGS) entry which is preliminary data.</text>
</comment>
<keyword evidence="1" id="KW-0833">Ubl conjugation pathway</keyword>
<dbReference type="OrthoDB" id="1158011at2759"/>
<organism evidence="4 5">
    <name type="scientific">Polychaeton citri CBS 116435</name>
    <dbReference type="NCBI Taxonomy" id="1314669"/>
    <lineage>
        <taxon>Eukaryota</taxon>
        <taxon>Fungi</taxon>
        <taxon>Dikarya</taxon>
        <taxon>Ascomycota</taxon>
        <taxon>Pezizomycotina</taxon>
        <taxon>Dothideomycetes</taxon>
        <taxon>Dothideomycetidae</taxon>
        <taxon>Capnodiales</taxon>
        <taxon>Capnodiaceae</taxon>
        <taxon>Polychaeton</taxon>
    </lineage>
</organism>
<proteinExistence type="predicted"/>
<keyword evidence="5" id="KW-1185">Reference proteome</keyword>
<feature type="compositionally biased region" description="Low complexity" evidence="2">
    <location>
        <begin position="208"/>
        <end position="236"/>
    </location>
</feature>
<dbReference type="InterPro" id="IPR050113">
    <property type="entry name" value="Ub_conjugating_enzyme"/>
</dbReference>
<name>A0A9P4UMK5_9PEZI</name>
<evidence type="ECO:0000313" key="4">
    <source>
        <dbReference type="EMBL" id="KAF2718918.1"/>
    </source>
</evidence>
<dbReference type="Proteomes" id="UP000799441">
    <property type="component" value="Unassembled WGS sequence"/>
</dbReference>
<dbReference type="AlphaFoldDB" id="A0A9P4UMK5"/>
<accession>A0A9P4UMK5</accession>
<dbReference type="Pfam" id="PF00179">
    <property type="entry name" value="UQ_con"/>
    <property type="match status" value="1"/>
</dbReference>
<evidence type="ECO:0000256" key="2">
    <source>
        <dbReference type="SAM" id="MobiDB-lite"/>
    </source>
</evidence>
<dbReference type="SUPFAM" id="SSF54495">
    <property type="entry name" value="UBC-like"/>
    <property type="match status" value="1"/>
</dbReference>
<gene>
    <name evidence="4" type="ORF">K431DRAFT_296516</name>
</gene>
<feature type="domain" description="UBC core" evidence="3">
    <location>
        <begin position="5"/>
        <end position="162"/>
    </location>
</feature>
<dbReference type="InterPro" id="IPR000608">
    <property type="entry name" value="UBC"/>
</dbReference>
<dbReference type="EMBL" id="MU003818">
    <property type="protein sequence ID" value="KAF2718918.1"/>
    <property type="molecule type" value="Genomic_DNA"/>
</dbReference>
<sequence>MSKSPTVKRIMKEAAELASSPSTDYHAAPLENDMYEWHFTLRGPPERGDGSPSPYAGGMYHGRIILPPAYPLKPPSFRFLTPTGRFEVNREICLSISGHHEETWQPAWGIRTALVAIRSFMDTDAKGQLGGMDANEEVRKRFAGQSQGWRCPVCMRINGHIMREQDEAVKESGNHENIAEVPDELQLAYKEDIKEDMKKGQKGASVDEVVATPSTETSTPAPALAPVTTTTTAPTPRHLQSQARLAPPTRRIELQRTETPETRPPGSATTERLHRQRQELQQDHGVLPWIDKAIYGVMAMLFLLLIRKISCHYGMGASTTLDGFTRLHDLSSSLPWHLSRLPACEVTPVALAAFYKCRRRIQTNILGLTKLVDVLLRQDTIFWISTRLAHPNANSFVTNEVGRSNDVESTGQFPRQDMRLHAHSAAGASYPTYFKPLTPPIMSFARAYAARSLRQSLRHTSARPVARAARPGQAQLVARRWASTGGDHGAPSSDLPWLITSVAVTLPAAYYLWPSASSAEHGHGHEEHAEEESEDDSKQEEEPSEEPAPAAEEKSEDAPASEEKSDDAPAEQKEESKPSPAGDSQESEGYKPEEDPAEKSGSKHSTNIRDDPNKSKKGEGVPETAKISGTVDPNRPQA</sequence>
<feature type="compositionally biased region" description="Basic and acidic residues" evidence="2">
    <location>
        <begin position="551"/>
        <end position="577"/>
    </location>
</feature>
<dbReference type="SMART" id="SM00212">
    <property type="entry name" value="UBCc"/>
    <property type="match status" value="1"/>
</dbReference>
<evidence type="ECO:0000313" key="5">
    <source>
        <dbReference type="Proteomes" id="UP000799441"/>
    </source>
</evidence>
<dbReference type="CDD" id="cd23799">
    <property type="entry name" value="UBCc_UBE2J"/>
    <property type="match status" value="1"/>
</dbReference>
<feature type="region of interest" description="Disordered" evidence="2">
    <location>
        <begin position="196"/>
        <end position="246"/>
    </location>
</feature>
<feature type="region of interest" description="Disordered" evidence="2">
    <location>
        <begin position="518"/>
        <end position="638"/>
    </location>
</feature>
<feature type="compositionally biased region" description="Acidic residues" evidence="2">
    <location>
        <begin position="529"/>
        <end position="545"/>
    </location>
</feature>
<dbReference type="PANTHER" id="PTHR24067">
    <property type="entry name" value="UBIQUITIN-CONJUGATING ENZYME E2"/>
    <property type="match status" value="1"/>
</dbReference>
<dbReference type="FunFam" id="3.10.110.10:FF:000086">
    <property type="entry name" value="Ubiquitin-conjugating enzyme E2 J1"/>
    <property type="match status" value="1"/>
</dbReference>
<dbReference type="InterPro" id="IPR016135">
    <property type="entry name" value="UBQ-conjugating_enzyme/RWD"/>
</dbReference>
<dbReference type="PROSITE" id="PS50127">
    <property type="entry name" value="UBC_2"/>
    <property type="match status" value="1"/>
</dbReference>
<protein>
    <recommendedName>
        <fullName evidence="3">UBC core domain-containing protein</fullName>
    </recommendedName>
</protein>
<evidence type="ECO:0000259" key="3">
    <source>
        <dbReference type="PROSITE" id="PS50127"/>
    </source>
</evidence>
<evidence type="ECO:0000256" key="1">
    <source>
        <dbReference type="ARBA" id="ARBA00022786"/>
    </source>
</evidence>